<dbReference type="PROSITE" id="PS51186">
    <property type="entry name" value="GNAT"/>
    <property type="match status" value="1"/>
</dbReference>
<dbReference type="GO" id="GO:0016747">
    <property type="term" value="F:acyltransferase activity, transferring groups other than amino-acyl groups"/>
    <property type="evidence" value="ECO:0007669"/>
    <property type="project" value="InterPro"/>
</dbReference>
<evidence type="ECO:0000313" key="2">
    <source>
        <dbReference type="EMBL" id="MRI85027.1"/>
    </source>
</evidence>
<keyword evidence="3" id="KW-1185">Reference proteome</keyword>
<protein>
    <submittedName>
        <fullName evidence="2">GNAT family N-acetyltransferase</fullName>
    </submittedName>
</protein>
<dbReference type="InterPro" id="IPR016181">
    <property type="entry name" value="Acyl_CoA_acyltransferase"/>
</dbReference>
<dbReference type="EMBL" id="WJQS01000003">
    <property type="protein sequence ID" value="MRI85027.1"/>
    <property type="molecule type" value="Genomic_DNA"/>
</dbReference>
<evidence type="ECO:0000313" key="3">
    <source>
        <dbReference type="Proteomes" id="UP000430975"/>
    </source>
</evidence>
<organism evidence="2 3">
    <name type="scientific">Fundicoccus ignavus</name>
    <dbReference type="NCBI Taxonomy" id="2664442"/>
    <lineage>
        <taxon>Bacteria</taxon>
        <taxon>Bacillati</taxon>
        <taxon>Bacillota</taxon>
        <taxon>Bacilli</taxon>
        <taxon>Lactobacillales</taxon>
        <taxon>Aerococcaceae</taxon>
        <taxon>Fundicoccus</taxon>
    </lineage>
</organism>
<dbReference type="Gene3D" id="3.40.630.30">
    <property type="match status" value="1"/>
</dbReference>
<dbReference type="InterPro" id="IPR051531">
    <property type="entry name" value="N-acetyltransferase"/>
</dbReference>
<dbReference type="Pfam" id="PF13302">
    <property type="entry name" value="Acetyltransf_3"/>
    <property type="match status" value="1"/>
</dbReference>
<dbReference type="PANTHER" id="PTHR43792">
    <property type="entry name" value="GNAT FAMILY, PUTATIVE (AFU_ORTHOLOGUE AFUA_3G00765)-RELATED-RELATED"/>
    <property type="match status" value="1"/>
</dbReference>
<comment type="caution">
    <text evidence="2">The sequence shown here is derived from an EMBL/GenBank/DDBJ whole genome shotgun (WGS) entry which is preliminary data.</text>
</comment>
<dbReference type="AlphaFoldDB" id="A0A6I2GB84"/>
<evidence type="ECO:0000259" key="1">
    <source>
        <dbReference type="PROSITE" id="PS51186"/>
    </source>
</evidence>
<dbReference type="SUPFAM" id="SSF55729">
    <property type="entry name" value="Acyl-CoA N-acyltransferases (Nat)"/>
    <property type="match status" value="1"/>
</dbReference>
<dbReference type="CDD" id="cd04301">
    <property type="entry name" value="NAT_SF"/>
    <property type="match status" value="1"/>
</dbReference>
<dbReference type="RefSeq" id="WP_153863280.1">
    <property type="nucleotide sequence ID" value="NZ_WJQS01000003.1"/>
</dbReference>
<proteinExistence type="predicted"/>
<keyword evidence="2" id="KW-0808">Transferase</keyword>
<feature type="domain" description="N-acetyltransferase" evidence="1">
    <location>
        <begin position="8"/>
        <end position="171"/>
    </location>
</feature>
<dbReference type="PANTHER" id="PTHR43792:SF1">
    <property type="entry name" value="N-ACETYLTRANSFERASE DOMAIN-CONTAINING PROTEIN"/>
    <property type="match status" value="1"/>
</dbReference>
<dbReference type="Proteomes" id="UP000430975">
    <property type="component" value="Unassembled WGS sequence"/>
</dbReference>
<dbReference type="InterPro" id="IPR000182">
    <property type="entry name" value="GNAT_dom"/>
</dbReference>
<accession>A0A6I2GB84</accession>
<name>A0A6I2GB84_9LACT</name>
<sequence length="177" mass="20636">MKLNTERMTLRTFQQQDLKDVFDFYKDKAVCNYLLHEPWDERNSAELFNKLLKNNELTEEKQLNIACELEGKVIGDVSVWYTGMKETVEIGFVFNPTYSGKGYANEAVKHIIDYIFSEHPIHRIQAVLDARNLGSAKLCERVAMRQEAHFIQDYWSKGEWTDSYVYGILASEHEASK</sequence>
<reference evidence="2 3" key="1">
    <citation type="submission" date="2019-11" db="EMBL/GenBank/DDBJ databases">
        <title>Characterisation of Fundicoccus ignavus gen. nov. sp. nov., a novel genus of the family Aerococcaceae isolated from bulk tank milk.</title>
        <authorList>
            <person name="Siebert A."/>
            <person name="Huptas C."/>
            <person name="Wenning M."/>
            <person name="Scherer S."/>
            <person name="Doll E.V."/>
        </authorList>
    </citation>
    <scope>NUCLEOTIDE SEQUENCE [LARGE SCALE GENOMIC DNA]</scope>
    <source>
        <strain evidence="2 3">WS4759</strain>
    </source>
</reference>
<gene>
    <name evidence="2" type="ORF">GIY09_03955</name>
</gene>